<dbReference type="Pfam" id="PF13669">
    <property type="entry name" value="Glyoxalase_4"/>
    <property type="match status" value="1"/>
</dbReference>
<sequence>MGIEHVGIAVDDLNGISDVFGDLLGLKLRSREKIDDQQVITDIYETGSGKLEFLKATDNNSPISRFIDKKGKGMHHIALKVDNLQAALDYLKGQGTQLIDTSPRIGAEGFKIAFLHPKSTGGVLIELCEK</sequence>
<evidence type="ECO:0000256" key="1">
    <source>
        <dbReference type="ARBA" id="ARBA00009308"/>
    </source>
</evidence>
<organism evidence="4">
    <name type="scientific">marine metagenome</name>
    <dbReference type="NCBI Taxonomy" id="408172"/>
    <lineage>
        <taxon>unclassified sequences</taxon>
        <taxon>metagenomes</taxon>
        <taxon>ecological metagenomes</taxon>
    </lineage>
</organism>
<dbReference type="InterPro" id="IPR051785">
    <property type="entry name" value="MMCE/EMCE_epimerase"/>
</dbReference>
<evidence type="ECO:0000313" key="4">
    <source>
        <dbReference type="EMBL" id="SVA48600.1"/>
    </source>
</evidence>
<dbReference type="NCBIfam" id="TIGR03081">
    <property type="entry name" value="metmalonyl_epim"/>
    <property type="match status" value="1"/>
</dbReference>
<dbReference type="GO" id="GO:0004493">
    <property type="term" value="F:methylmalonyl-CoA epimerase activity"/>
    <property type="evidence" value="ECO:0007669"/>
    <property type="project" value="TreeGrafter"/>
</dbReference>
<evidence type="ECO:0000256" key="2">
    <source>
        <dbReference type="ARBA" id="ARBA00022723"/>
    </source>
</evidence>
<proteinExistence type="inferred from homology"/>
<dbReference type="PANTHER" id="PTHR43048:SF3">
    <property type="entry name" value="METHYLMALONYL-COA EPIMERASE, MITOCHONDRIAL"/>
    <property type="match status" value="1"/>
</dbReference>
<gene>
    <name evidence="4" type="ORF">METZ01_LOCUS101454</name>
</gene>
<dbReference type="Gene3D" id="3.10.180.10">
    <property type="entry name" value="2,3-Dihydroxybiphenyl 1,2-Dioxygenase, domain 1"/>
    <property type="match status" value="1"/>
</dbReference>
<dbReference type="GO" id="GO:0046872">
    <property type="term" value="F:metal ion binding"/>
    <property type="evidence" value="ECO:0007669"/>
    <property type="project" value="UniProtKB-KW"/>
</dbReference>
<dbReference type="AlphaFoldDB" id="A0A381W7S3"/>
<comment type="similarity">
    <text evidence="1">Belongs to the methylmalonyl-CoA epimerase family.</text>
</comment>
<dbReference type="PROSITE" id="PS51819">
    <property type="entry name" value="VOC"/>
    <property type="match status" value="1"/>
</dbReference>
<dbReference type="SUPFAM" id="SSF54593">
    <property type="entry name" value="Glyoxalase/Bleomycin resistance protein/Dihydroxybiphenyl dioxygenase"/>
    <property type="match status" value="1"/>
</dbReference>
<reference evidence="4" key="1">
    <citation type="submission" date="2018-05" db="EMBL/GenBank/DDBJ databases">
        <authorList>
            <person name="Lanie J.A."/>
            <person name="Ng W.-L."/>
            <person name="Kazmierczak K.M."/>
            <person name="Andrzejewski T.M."/>
            <person name="Davidsen T.M."/>
            <person name="Wayne K.J."/>
            <person name="Tettelin H."/>
            <person name="Glass J.I."/>
            <person name="Rusch D."/>
            <person name="Podicherti R."/>
            <person name="Tsui H.-C.T."/>
            <person name="Winkler M.E."/>
        </authorList>
    </citation>
    <scope>NUCLEOTIDE SEQUENCE</scope>
</reference>
<dbReference type="CDD" id="cd07249">
    <property type="entry name" value="MMCE"/>
    <property type="match status" value="1"/>
</dbReference>
<dbReference type="GO" id="GO:0046491">
    <property type="term" value="P:L-methylmalonyl-CoA metabolic process"/>
    <property type="evidence" value="ECO:0007669"/>
    <property type="project" value="TreeGrafter"/>
</dbReference>
<feature type="domain" description="VOC" evidence="3">
    <location>
        <begin position="2"/>
        <end position="130"/>
    </location>
</feature>
<accession>A0A381W7S3</accession>
<dbReference type="InterPro" id="IPR017515">
    <property type="entry name" value="MeMalonyl-CoA_epimerase"/>
</dbReference>
<name>A0A381W7S3_9ZZZZ</name>
<dbReference type="InterPro" id="IPR029068">
    <property type="entry name" value="Glyas_Bleomycin-R_OHBP_Dase"/>
</dbReference>
<evidence type="ECO:0000259" key="3">
    <source>
        <dbReference type="PROSITE" id="PS51819"/>
    </source>
</evidence>
<keyword evidence="2" id="KW-0479">Metal-binding</keyword>
<dbReference type="EMBL" id="UINC01010971">
    <property type="protein sequence ID" value="SVA48600.1"/>
    <property type="molecule type" value="Genomic_DNA"/>
</dbReference>
<dbReference type="PANTHER" id="PTHR43048">
    <property type="entry name" value="METHYLMALONYL-COA EPIMERASE"/>
    <property type="match status" value="1"/>
</dbReference>
<protein>
    <recommendedName>
        <fullName evidence="3">VOC domain-containing protein</fullName>
    </recommendedName>
</protein>
<dbReference type="InterPro" id="IPR037523">
    <property type="entry name" value="VOC_core"/>
</dbReference>